<sequence length="127" mass="13329">MKNYLKQAISGVAAMTMLLAPMQAVFADEAVTNTNHSAAQVSGNIGTQGIIYGNVGDPSMSLYLSGPLTISVNAPSGGNFVVYGIHEYTGYHYLGEIIGSGSINASLYGNYKISVTSSFPGTYTVKY</sequence>
<organism evidence="2 3">
    <name type="scientific">Paenibacillus albidus</name>
    <dbReference type="NCBI Taxonomy" id="2041023"/>
    <lineage>
        <taxon>Bacteria</taxon>
        <taxon>Bacillati</taxon>
        <taxon>Bacillota</taxon>
        <taxon>Bacilli</taxon>
        <taxon>Bacillales</taxon>
        <taxon>Paenibacillaceae</taxon>
        <taxon>Paenibacillus</taxon>
    </lineage>
</organism>
<keyword evidence="1" id="KW-0732">Signal</keyword>
<proteinExistence type="predicted"/>
<protein>
    <submittedName>
        <fullName evidence="2">Uncharacterized protein</fullName>
    </submittedName>
</protein>
<dbReference type="AlphaFoldDB" id="A0A917D629"/>
<dbReference type="Proteomes" id="UP000637643">
    <property type="component" value="Unassembled WGS sequence"/>
</dbReference>
<evidence type="ECO:0000313" key="2">
    <source>
        <dbReference type="EMBL" id="GGG10990.1"/>
    </source>
</evidence>
<reference evidence="2" key="2">
    <citation type="submission" date="2020-09" db="EMBL/GenBank/DDBJ databases">
        <authorList>
            <person name="Sun Q."/>
            <person name="Zhou Y."/>
        </authorList>
    </citation>
    <scope>NUCLEOTIDE SEQUENCE</scope>
    <source>
        <strain evidence="2">CGMCC 1.16134</strain>
    </source>
</reference>
<evidence type="ECO:0000313" key="3">
    <source>
        <dbReference type="Proteomes" id="UP000637643"/>
    </source>
</evidence>
<dbReference type="RefSeq" id="WP_189032008.1">
    <property type="nucleotide sequence ID" value="NZ_BMKR01000052.1"/>
</dbReference>
<feature type="signal peptide" evidence="1">
    <location>
        <begin position="1"/>
        <end position="27"/>
    </location>
</feature>
<gene>
    <name evidence="2" type="ORF">GCM10010912_64280</name>
</gene>
<reference evidence="2" key="1">
    <citation type="journal article" date="2014" name="Int. J. Syst. Evol. Microbiol.">
        <title>Complete genome sequence of Corynebacterium casei LMG S-19264T (=DSM 44701T), isolated from a smear-ripened cheese.</title>
        <authorList>
            <consortium name="US DOE Joint Genome Institute (JGI-PGF)"/>
            <person name="Walter F."/>
            <person name="Albersmeier A."/>
            <person name="Kalinowski J."/>
            <person name="Ruckert C."/>
        </authorList>
    </citation>
    <scope>NUCLEOTIDE SEQUENCE</scope>
    <source>
        <strain evidence="2">CGMCC 1.16134</strain>
    </source>
</reference>
<name>A0A917D629_9BACL</name>
<comment type="caution">
    <text evidence="2">The sequence shown here is derived from an EMBL/GenBank/DDBJ whole genome shotgun (WGS) entry which is preliminary data.</text>
</comment>
<dbReference type="EMBL" id="BMKR01000052">
    <property type="protein sequence ID" value="GGG10990.1"/>
    <property type="molecule type" value="Genomic_DNA"/>
</dbReference>
<accession>A0A917D629</accession>
<feature type="chain" id="PRO_5038032088" evidence="1">
    <location>
        <begin position="28"/>
        <end position="127"/>
    </location>
</feature>
<evidence type="ECO:0000256" key="1">
    <source>
        <dbReference type="SAM" id="SignalP"/>
    </source>
</evidence>
<keyword evidence="3" id="KW-1185">Reference proteome</keyword>